<evidence type="ECO:0000313" key="2">
    <source>
        <dbReference type="Proteomes" id="UP001281761"/>
    </source>
</evidence>
<reference evidence="1 2" key="1">
    <citation type="journal article" date="2022" name="bioRxiv">
        <title>Genomics of Preaxostyla Flagellates Illuminates Evolutionary Transitions and the Path Towards Mitochondrial Loss.</title>
        <authorList>
            <person name="Novak L.V.F."/>
            <person name="Treitli S.C."/>
            <person name="Pyrih J."/>
            <person name="Halakuc P."/>
            <person name="Pipaliya S.V."/>
            <person name="Vacek V."/>
            <person name="Brzon O."/>
            <person name="Soukal P."/>
            <person name="Eme L."/>
            <person name="Dacks J.B."/>
            <person name="Karnkowska A."/>
            <person name="Elias M."/>
            <person name="Hampl V."/>
        </authorList>
    </citation>
    <scope>NUCLEOTIDE SEQUENCE [LARGE SCALE GENOMIC DNA]</scope>
    <source>
        <strain evidence="1">NAU3</strain>
        <tissue evidence="1">Gut</tissue>
    </source>
</reference>
<accession>A0ABQ9XNJ7</accession>
<name>A0ABQ9XNJ7_9EUKA</name>
<protein>
    <submittedName>
        <fullName evidence="1">Uncharacterized protein</fullName>
    </submittedName>
</protein>
<comment type="caution">
    <text evidence="1">The sequence shown here is derived from an EMBL/GenBank/DDBJ whole genome shotgun (WGS) entry which is preliminary data.</text>
</comment>
<dbReference type="EMBL" id="JARBJD010000084">
    <property type="protein sequence ID" value="KAK2953963.1"/>
    <property type="molecule type" value="Genomic_DNA"/>
</dbReference>
<proteinExistence type="predicted"/>
<sequence>MVQEEYPFDEIQENRAVTLLSCLRSTSTKLRKADSLVTGLLPSPKGPCYGFLHSLSVLILSYRAPLVEATLEVLRFLFNRSNPSMCLSIVKMNFFTELWNQIPSSMLYSSSNSQLCRCLVEILENAVSLSTRDMFTDLAADTVSSRQLLRQQVFFHVIQPSEIPLSRLLHNHHFFTRDSNLRSFLRLITNLLEISCYHQRTLDYVSSSPVPHILTKTHFELEEGKFVQRTLYEMDINEREVERDGDEALERRTEMTVALNSEGWEDEMELQLFAIWVGQLLREILVYTFRLNNGAGMNGNYFNHRTRRLNKELPPYSNVGVH</sequence>
<dbReference type="Proteomes" id="UP001281761">
    <property type="component" value="Unassembled WGS sequence"/>
</dbReference>
<evidence type="ECO:0000313" key="1">
    <source>
        <dbReference type="EMBL" id="KAK2953963.1"/>
    </source>
</evidence>
<gene>
    <name evidence="1" type="ORF">BLNAU_11065</name>
</gene>
<organism evidence="1 2">
    <name type="scientific">Blattamonas nauphoetae</name>
    <dbReference type="NCBI Taxonomy" id="2049346"/>
    <lineage>
        <taxon>Eukaryota</taxon>
        <taxon>Metamonada</taxon>
        <taxon>Preaxostyla</taxon>
        <taxon>Oxymonadida</taxon>
        <taxon>Blattamonas</taxon>
    </lineage>
</organism>
<keyword evidence="2" id="KW-1185">Reference proteome</keyword>